<dbReference type="AlphaFoldDB" id="A0A1K2IFG3"/>
<evidence type="ECO:0000313" key="4">
    <source>
        <dbReference type="Proteomes" id="UP000182544"/>
    </source>
</evidence>
<dbReference type="STRING" id="369401.SAMN05428642_1011322"/>
<dbReference type="Proteomes" id="UP000182544">
    <property type="component" value="Unassembled WGS sequence"/>
</dbReference>
<dbReference type="PANTHER" id="PTHR13194">
    <property type="entry name" value="COMPLEX I INTERMEDIATE-ASSOCIATED PROTEIN 30"/>
    <property type="match status" value="1"/>
</dbReference>
<name>A0A1K2IFG3_9FLAO</name>
<gene>
    <name evidence="3" type="ORF">SAMN05428642_1011322</name>
</gene>
<evidence type="ECO:0000259" key="2">
    <source>
        <dbReference type="Pfam" id="PF08547"/>
    </source>
</evidence>
<accession>A0A1K2IFG3</accession>
<proteinExistence type="inferred from homology"/>
<keyword evidence="4" id="KW-1185">Reference proteome</keyword>
<protein>
    <submittedName>
        <fullName evidence="3">Complex I intermediate-associated protein 30 (CIA30)</fullName>
    </submittedName>
</protein>
<comment type="similarity">
    <text evidence="1">Belongs to the CIA30 family.</text>
</comment>
<dbReference type="InterPro" id="IPR013857">
    <property type="entry name" value="NADH-UbQ_OxRdtase-assoc_prot30"/>
</dbReference>
<dbReference type="InterPro" id="IPR008979">
    <property type="entry name" value="Galactose-bd-like_sf"/>
</dbReference>
<sequence length="176" mass="20050">MKAIFLLIILISIQTPMILFDFNTKSNVTNWNTVDDVVMGGRSNGSFSIDNGGFGVFEGLVSLENNGGFSMVQYKFETKKVNAFSEICIRLKGDGKKYQFRVKTSNSDDYSYVIPFETNTEWQTIKIPFNTMYPAFRGRKLNAENYPGKQMEMIAFLIGNKKAESFKLQIDNIELK</sequence>
<evidence type="ECO:0000256" key="1">
    <source>
        <dbReference type="ARBA" id="ARBA00007884"/>
    </source>
</evidence>
<reference evidence="3 4" key="1">
    <citation type="submission" date="2016-10" db="EMBL/GenBank/DDBJ databases">
        <authorList>
            <person name="de Groot N.N."/>
        </authorList>
    </citation>
    <scope>NUCLEOTIDE SEQUENCE [LARGE SCALE GENOMIC DNA]</scope>
    <source>
        <strain evidence="3 4">DSM 18180</strain>
    </source>
</reference>
<organism evidence="3 4">
    <name type="scientific">Flaviramulus basaltis</name>
    <dbReference type="NCBI Taxonomy" id="369401"/>
    <lineage>
        <taxon>Bacteria</taxon>
        <taxon>Pseudomonadati</taxon>
        <taxon>Bacteroidota</taxon>
        <taxon>Flavobacteriia</taxon>
        <taxon>Flavobacteriales</taxon>
        <taxon>Flavobacteriaceae</taxon>
        <taxon>Flaviramulus</taxon>
    </lineage>
</organism>
<dbReference type="EMBL" id="FPKV01000001">
    <property type="protein sequence ID" value="SFZ90994.1"/>
    <property type="molecule type" value="Genomic_DNA"/>
</dbReference>
<evidence type="ECO:0000313" key="3">
    <source>
        <dbReference type="EMBL" id="SFZ90994.1"/>
    </source>
</evidence>
<dbReference type="SUPFAM" id="SSF49785">
    <property type="entry name" value="Galactose-binding domain-like"/>
    <property type="match status" value="1"/>
</dbReference>
<dbReference type="InterPro" id="IPR039131">
    <property type="entry name" value="NDUFAF1"/>
</dbReference>
<feature type="domain" description="NADH:ubiquinone oxidoreductase intermediate-associated protein 30" evidence="2">
    <location>
        <begin position="20"/>
        <end position="170"/>
    </location>
</feature>
<dbReference type="Gene3D" id="2.60.120.430">
    <property type="entry name" value="Galactose-binding lectin"/>
    <property type="match status" value="1"/>
</dbReference>
<dbReference type="Pfam" id="PF08547">
    <property type="entry name" value="CIA30"/>
    <property type="match status" value="1"/>
</dbReference>
<dbReference type="PANTHER" id="PTHR13194:SF19">
    <property type="entry name" value="NAD(P)-BINDING ROSSMANN-FOLD SUPERFAMILY PROTEIN"/>
    <property type="match status" value="1"/>
</dbReference>